<sequence length="1061" mass="114694">MTVTNTATGISKNYMTNQEGLYDTSSIVVGNYQILFEKGGFSKFERSGVTVEVGTTMVNAQLTIGSVNQSVVVDSENVPLLNTTDAEQSTTLDAKTMRELPLVGSPTVDWENYTTLMPGTTTTSSYTYGATGIENVSSNGNLPYSSMLNDGASAILAQSGNANALIFETIDQVKASTSTFSAQYGVGGIIFNQITKGGTDSFHGAAYEFWQNDALDARSYFNLKTVPLLRYNNFGASIGGPILKKRLFFFFDYDQIVDHTQSTGFETEPTLAMRAGDFTGQRTVYDPTTQTVVQTASGPVVQRQSFASEYNNGNKIPSGLFDTAAVATANYFPLPNVPGTTINGITTNNYYYQVANTAPQVSYFVRSDYNVNSNNRLTFSVTQRHSPSALVPGDGNCPVSCYTGRTDRTNAQISDVWTISPKLINEARMGYTGEDITDASQTLGQGFPSKLGIGYSKADIFPNVNITTLTGLVVGTNAAFRQHVFDPSDVISMIRGKHILHFGGELLMYESNSAPWNNINGATVGYTGAYTQATIGDSSTGVSYADFLLGQTQNWSASVSPEYAARQKGPQVFIQDDYQVRPNLTLNIGLRYQIQTGWSDAKKNQRIFDPTISNPASNNLGAMWYAQTAANGRTALQSTIYDTFLPRLGFAYQLRPDLVVRGGWGLYAYNWSLDSYGVGQGQAFNSSGSLTDQTNGVTPILILSGNGSNLPYNAPTTSPTAFNGQSVSYNQYHTPVPKIYQWNVEIQKELGSNLSATIAYVASHGVNLNFPVDINQIPEADLSAHDLAFRPYPQFQGISGSTNNAVSNYNSLQMTMQKRTSHGVSFNANYVWSHFLDDMDSGSQNGRGGVQPFQNSYNPSANYGSSNFDIRNAVKGSVIYNLPFGKSAMFLNNNQLADRIVGGWRVSADFIVQSGNPFTPLIGGPNNSFSQAGNWYPNIVGGSQSQHHSLTQWFNSCTILANGSLSTPGCTPAWAVPAPGTFGNSRRNSLIGPAFTSFNASLAKTFHIWESVNFETSISAVNVINHPSFGPPSQDVNQGGGVISTTTVGGRTMQLSGRLTY</sequence>
<name>A0A9X0QHQ9_9BACT</name>
<keyword evidence="5" id="KW-0472">Membrane</keyword>
<evidence type="ECO:0000259" key="7">
    <source>
        <dbReference type="Pfam" id="PF25183"/>
    </source>
</evidence>
<evidence type="ECO:0000256" key="2">
    <source>
        <dbReference type="ARBA" id="ARBA00022448"/>
    </source>
</evidence>
<dbReference type="PANTHER" id="PTHR30069">
    <property type="entry name" value="TONB-DEPENDENT OUTER MEMBRANE RECEPTOR"/>
    <property type="match status" value="1"/>
</dbReference>
<evidence type="ECO:0000256" key="1">
    <source>
        <dbReference type="ARBA" id="ARBA00004571"/>
    </source>
</evidence>
<evidence type="ECO:0000256" key="5">
    <source>
        <dbReference type="ARBA" id="ARBA00023136"/>
    </source>
</evidence>
<dbReference type="GO" id="GO:0044718">
    <property type="term" value="P:siderophore transmembrane transport"/>
    <property type="evidence" value="ECO:0007669"/>
    <property type="project" value="TreeGrafter"/>
</dbReference>
<reference evidence="8 9" key="1">
    <citation type="submission" date="2020-08" db="EMBL/GenBank/DDBJ databases">
        <title>Genomic Encyclopedia of Type Strains, Phase IV (KMG-V): Genome sequencing to study the core and pangenomes of soil and plant-associated prokaryotes.</title>
        <authorList>
            <person name="Whitman W."/>
        </authorList>
    </citation>
    <scope>NUCLEOTIDE SEQUENCE [LARGE SCALE GENOMIC DNA]</scope>
    <source>
        <strain evidence="8 9">X5P2</strain>
    </source>
</reference>
<dbReference type="InterPro" id="IPR039426">
    <property type="entry name" value="TonB-dep_rcpt-like"/>
</dbReference>
<keyword evidence="2" id="KW-0813">Transport</keyword>
<evidence type="ECO:0000256" key="6">
    <source>
        <dbReference type="ARBA" id="ARBA00023237"/>
    </source>
</evidence>
<dbReference type="GO" id="GO:0009279">
    <property type="term" value="C:cell outer membrane"/>
    <property type="evidence" value="ECO:0007669"/>
    <property type="project" value="UniProtKB-SubCell"/>
</dbReference>
<gene>
    <name evidence="8" type="ORF">HDF14_004068</name>
</gene>
<dbReference type="InterPro" id="IPR008969">
    <property type="entry name" value="CarboxyPept-like_regulatory"/>
</dbReference>
<dbReference type="Gene3D" id="2.40.170.20">
    <property type="entry name" value="TonB-dependent receptor, beta-barrel domain"/>
    <property type="match status" value="1"/>
</dbReference>
<organism evidence="8 9">
    <name type="scientific">Tunturiibacter gelidiferens</name>
    <dbReference type="NCBI Taxonomy" id="3069689"/>
    <lineage>
        <taxon>Bacteria</taxon>
        <taxon>Pseudomonadati</taxon>
        <taxon>Acidobacteriota</taxon>
        <taxon>Terriglobia</taxon>
        <taxon>Terriglobales</taxon>
        <taxon>Acidobacteriaceae</taxon>
        <taxon>Tunturiibacter</taxon>
    </lineage>
</organism>
<comment type="caution">
    <text evidence="8">The sequence shown here is derived from an EMBL/GenBank/DDBJ whole genome shotgun (WGS) entry which is preliminary data.</text>
</comment>
<keyword evidence="3" id="KW-1134">Transmembrane beta strand</keyword>
<accession>A0A9X0QHQ9</accession>
<dbReference type="Proteomes" id="UP000535182">
    <property type="component" value="Unassembled WGS sequence"/>
</dbReference>
<dbReference type="AlphaFoldDB" id="A0A9X0QHQ9"/>
<dbReference type="InterPro" id="IPR057601">
    <property type="entry name" value="Oar-like_b-barrel"/>
</dbReference>
<comment type="subcellular location">
    <subcellularLocation>
        <location evidence="1">Cell outer membrane</location>
        <topology evidence="1">Multi-pass membrane protein</topology>
    </subcellularLocation>
</comment>
<dbReference type="GO" id="GO:0015344">
    <property type="term" value="F:siderophore uptake transmembrane transporter activity"/>
    <property type="evidence" value="ECO:0007669"/>
    <property type="project" value="TreeGrafter"/>
</dbReference>
<dbReference type="SUPFAM" id="SSF49464">
    <property type="entry name" value="Carboxypeptidase regulatory domain-like"/>
    <property type="match status" value="1"/>
</dbReference>
<evidence type="ECO:0000256" key="3">
    <source>
        <dbReference type="ARBA" id="ARBA00022452"/>
    </source>
</evidence>
<dbReference type="EMBL" id="JACHEB010000010">
    <property type="protein sequence ID" value="MBB5330433.1"/>
    <property type="molecule type" value="Genomic_DNA"/>
</dbReference>
<keyword evidence="6" id="KW-0998">Cell outer membrane</keyword>
<proteinExistence type="predicted"/>
<dbReference type="InterPro" id="IPR036942">
    <property type="entry name" value="Beta-barrel_TonB_sf"/>
</dbReference>
<evidence type="ECO:0000313" key="9">
    <source>
        <dbReference type="Proteomes" id="UP000535182"/>
    </source>
</evidence>
<dbReference type="SUPFAM" id="SSF56935">
    <property type="entry name" value="Porins"/>
    <property type="match status" value="1"/>
</dbReference>
<dbReference type="PANTHER" id="PTHR30069:SF46">
    <property type="entry name" value="OAR PROTEIN"/>
    <property type="match status" value="1"/>
</dbReference>
<keyword evidence="4" id="KW-0812">Transmembrane</keyword>
<evidence type="ECO:0000313" key="8">
    <source>
        <dbReference type="EMBL" id="MBB5330433.1"/>
    </source>
</evidence>
<dbReference type="Pfam" id="PF25183">
    <property type="entry name" value="OMP_b-brl_4"/>
    <property type="match status" value="1"/>
</dbReference>
<evidence type="ECO:0000256" key="4">
    <source>
        <dbReference type="ARBA" id="ARBA00022692"/>
    </source>
</evidence>
<feature type="domain" description="TonB-dependent transporter Oar-like beta-barrel" evidence="7">
    <location>
        <begin position="194"/>
        <end position="1054"/>
    </location>
</feature>
<keyword evidence="9" id="KW-1185">Reference proteome</keyword>
<protein>
    <recommendedName>
        <fullName evidence="7">TonB-dependent transporter Oar-like beta-barrel domain-containing protein</fullName>
    </recommendedName>
</protein>